<dbReference type="EMBL" id="BSDZ01000080">
    <property type="protein sequence ID" value="GLI69150.1"/>
    <property type="molecule type" value="Genomic_DNA"/>
</dbReference>
<reference evidence="3 4" key="1">
    <citation type="journal article" date="2023" name="IScience">
        <title>Expanded male sex-determining region conserved during the evolution of homothallism in the green alga Volvox.</title>
        <authorList>
            <person name="Yamamoto K."/>
            <person name="Matsuzaki R."/>
            <person name="Mahakham W."/>
            <person name="Heman W."/>
            <person name="Sekimoto H."/>
            <person name="Kawachi M."/>
            <person name="Minakuchi Y."/>
            <person name="Toyoda A."/>
            <person name="Nozaki H."/>
        </authorList>
    </citation>
    <scope>NUCLEOTIDE SEQUENCE [LARGE SCALE GENOMIC DNA]</scope>
    <source>
        <strain evidence="3 4">NIES-4468</strain>
    </source>
</reference>
<comment type="caution">
    <text evidence="3">The sequence shown here is derived from an EMBL/GenBank/DDBJ whole genome shotgun (WGS) entry which is preliminary data.</text>
</comment>
<dbReference type="PANTHER" id="PTHR19308">
    <property type="entry name" value="PHOSPHATIDYLCHOLINE TRANSFER PROTEIN"/>
    <property type="match status" value="1"/>
</dbReference>
<keyword evidence="4" id="KW-1185">Reference proteome</keyword>
<evidence type="ECO:0000313" key="3">
    <source>
        <dbReference type="EMBL" id="GLI69150.1"/>
    </source>
</evidence>
<feature type="domain" description="START" evidence="2">
    <location>
        <begin position="153"/>
        <end position="344"/>
    </location>
</feature>
<feature type="transmembrane region" description="Helical" evidence="1">
    <location>
        <begin position="13"/>
        <end position="34"/>
    </location>
</feature>
<evidence type="ECO:0000256" key="1">
    <source>
        <dbReference type="SAM" id="Phobius"/>
    </source>
</evidence>
<dbReference type="Proteomes" id="UP001165090">
    <property type="component" value="Unassembled WGS sequence"/>
</dbReference>
<keyword evidence="1" id="KW-0472">Membrane</keyword>
<evidence type="ECO:0000259" key="2">
    <source>
        <dbReference type="PROSITE" id="PS50848"/>
    </source>
</evidence>
<keyword evidence="1" id="KW-0812">Transmembrane</keyword>
<sequence>MASFGWPLTGADLWQVTVAVLPVWLLGAFTGYLLPRPASAKPQPTTSWALFLSGPYFRRWAVLYHLAVIVRDVWKQYTAPGTFRAFCKAIVSWASGKGFDFEFPAVVVDDAIADVGATKSTRDSDNWYVTQKDLAFFQYHMEQDGECPGATSWEIMMEKEIPNVLKYTAWRRTLANGKTEYKSHTHSADATAQEFTDLYFDDDFRPKWDTMIIHHEVVEHGDFSQRQQVVRWVRRFPFKFLSDREYTIARRLYMVDGDLYGLTKTVEHPSSRRDTRVVKMDVFYSMWRSRTIKCPWGSDRPACETLLFHHEQFKIMEHLARFAVRHGMWGFVKTLSERTPEYTASRRQRASPFEFDPMAYGFNGCPNPPANGAGSFGLQTSQSSMSLCSLESSTLNGSSLSRQGSASMARGKSVPAKVKGLLAVAMASGLAVLMKRSNSMPSNLNNVKVLKKRQQQLRRQTSMTF</sequence>
<name>A0ABQ5SGR9_9CHLO</name>
<dbReference type="PANTHER" id="PTHR19308:SF39">
    <property type="entry name" value="PHOSPHATIDYLCHOLINE TRANSFER PROTEIN"/>
    <property type="match status" value="1"/>
</dbReference>
<gene>
    <name evidence="3" type="ORF">VaNZ11_013707</name>
</gene>
<protein>
    <recommendedName>
        <fullName evidence="2">START domain-containing protein</fullName>
    </recommendedName>
</protein>
<dbReference type="SUPFAM" id="SSF55961">
    <property type="entry name" value="Bet v1-like"/>
    <property type="match status" value="1"/>
</dbReference>
<organism evidence="3 4">
    <name type="scientific">Volvox africanus</name>
    <dbReference type="NCBI Taxonomy" id="51714"/>
    <lineage>
        <taxon>Eukaryota</taxon>
        <taxon>Viridiplantae</taxon>
        <taxon>Chlorophyta</taxon>
        <taxon>core chlorophytes</taxon>
        <taxon>Chlorophyceae</taxon>
        <taxon>CS clade</taxon>
        <taxon>Chlamydomonadales</taxon>
        <taxon>Volvocaceae</taxon>
        <taxon>Volvox</taxon>
    </lineage>
</organism>
<dbReference type="InterPro" id="IPR023393">
    <property type="entry name" value="START-like_dom_sf"/>
</dbReference>
<evidence type="ECO:0000313" key="4">
    <source>
        <dbReference type="Proteomes" id="UP001165090"/>
    </source>
</evidence>
<proteinExistence type="predicted"/>
<dbReference type="InterPro" id="IPR051213">
    <property type="entry name" value="START_lipid_transfer"/>
</dbReference>
<dbReference type="Gene3D" id="3.30.530.20">
    <property type="match status" value="1"/>
</dbReference>
<keyword evidence="1" id="KW-1133">Transmembrane helix</keyword>
<accession>A0ABQ5SGR9</accession>
<dbReference type="InterPro" id="IPR002913">
    <property type="entry name" value="START_lipid-bd_dom"/>
</dbReference>
<dbReference type="PROSITE" id="PS50848">
    <property type="entry name" value="START"/>
    <property type="match status" value="1"/>
</dbReference>